<organism evidence="2 3">
    <name type="scientific">Araneus ventricosus</name>
    <name type="common">Orbweaver spider</name>
    <name type="synonym">Epeira ventricosa</name>
    <dbReference type="NCBI Taxonomy" id="182803"/>
    <lineage>
        <taxon>Eukaryota</taxon>
        <taxon>Metazoa</taxon>
        <taxon>Ecdysozoa</taxon>
        <taxon>Arthropoda</taxon>
        <taxon>Chelicerata</taxon>
        <taxon>Arachnida</taxon>
        <taxon>Araneae</taxon>
        <taxon>Araneomorphae</taxon>
        <taxon>Entelegynae</taxon>
        <taxon>Araneoidea</taxon>
        <taxon>Araneidae</taxon>
        <taxon>Araneus</taxon>
    </lineage>
</organism>
<comment type="caution">
    <text evidence="2">The sequence shown here is derived from an EMBL/GenBank/DDBJ whole genome shotgun (WGS) entry which is preliminary data.</text>
</comment>
<dbReference type="EMBL" id="BGPR01080175">
    <property type="protein sequence ID" value="GBL77642.1"/>
    <property type="molecule type" value="Genomic_DNA"/>
</dbReference>
<evidence type="ECO:0000313" key="2">
    <source>
        <dbReference type="EMBL" id="GBL77642.1"/>
    </source>
</evidence>
<dbReference type="AlphaFoldDB" id="A0A4Y2ACU4"/>
<accession>A0A4Y2ACU4</accession>
<feature type="region of interest" description="Disordered" evidence="1">
    <location>
        <begin position="13"/>
        <end position="56"/>
    </location>
</feature>
<dbReference type="Proteomes" id="UP000499080">
    <property type="component" value="Unassembled WGS sequence"/>
</dbReference>
<gene>
    <name evidence="2" type="ORF">AVEN_70920_1</name>
</gene>
<reference evidence="2 3" key="1">
    <citation type="journal article" date="2019" name="Sci. Rep.">
        <title>Orb-weaving spider Araneus ventricosus genome elucidates the spidroin gene catalogue.</title>
        <authorList>
            <person name="Kono N."/>
            <person name="Nakamura H."/>
            <person name="Ohtoshi R."/>
            <person name="Moran D.A.P."/>
            <person name="Shinohara A."/>
            <person name="Yoshida Y."/>
            <person name="Fujiwara M."/>
            <person name="Mori M."/>
            <person name="Tomita M."/>
            <person name="Arakawa K."/>
        </authorList>
    </citation>
    <scope>NUCLEOTIDE SEQUENCE [LARGE SCALE GENOMIC DNA]</scope>
</reference>
<evidence type="ECO:0000256" key="1">
    <source>
        <dbReference type="SAM" id="MobiDB-lite"/>
    </source>
</evidence>
<feature type="compositionally biased region" description="Basic and acidic residues" evidence="1">
    <location>
        <begin position="39"/>
        <end position="56"/>
    </location>
</feature>
<feature type="non-terminal residue" evidence="2">
    <location>
        <position position="56"/>
    </location>
</feature>
<sequence length="56" mass="6173">MLAINSMCSAKSIRPLGSISTKDSAFQHVSGRRQPQTTPEDRFLAQRTRKLEPAAS</sequence>
<keyword evidence="3" id="KW-1185">Reference proteome</keyword>
<name>A0A4Y2ACU4_ARAVE</name>
<evidence type="ECO:0000313" key="3">
    <source>
        <dbReference type="Proteomes" id="UP000499080"/>
    </source>
</evidence>
<protein>
    <submittedName>
        <fullName evidence="2">Uncharacterized protein</fullName>
    </submittedName>
</protein>
<proteinExistence type="predicted"/>